<proteinExistence type="predicted"/>
<keyword evidence="2" id="KW-1185">Reference proteome</keyword>
<protein>
    <submittedName>
        <fullName evidence="1">Hypp6673 protein</fullName>
    </submittedName>
</protein>
<dbReference type="Proteomes" id="UP000838412">
    <property type="component" value="Chromosome 12"/>
</dbReference>
<organism evidence="1 2">
    <name type="scientific">Branchiostoma lanceolatum</name>
    <name type="common">Common lancelet</name>
    <name type="synonym">Amphioxus lanceolatum</name>
    <dbReference type="NCBI Taxonomy" id="7740"/>
    <lineage>
        <taxon>Eukaryota</taxon>
        <taxon>Metazoa</taxon>
        <taxon>Chordata</taxon>
        <taxon>Cephalochordata</taxon>
        <taxon>Leptocardii</taxon>
        <taxon>Amphioxiformes</taxon>
        <taxon>Branchiostomatidae</taxon>
        <taxon>Branchiostoma</taxon>
    </lineage>
</organism>
<dbReference type="AlphaFoldDB" id="A0A8J9YVF3"/>
<evidence type="ECO:0000313" key="1">
    <source>
        <dbReference type="EMBL" id="CAH1242410.1"/>
    </source>
</evidence>
<evidence type="ECO:0000313" key="2">
    <source>
        <dbReference type="Proteomes" id="UP000838412"/>
    </source>
</evidence>
<sequence length="315" mass="35571">MSIQNQTDFGKGRDETVLSCKSFVEAQKESMALMYTFREEQGRLKSKVNLDASGQSMINSSDLQVLDFAFQDFDSPQPSFCMEDSDLNDLGVMPLSKDTNTTAITDVLSAIIKFLTALFSQTILKQNTRERFVMTVSRGVDWIDLQAQRRALMEASVQQREILSQRKVALYVGLQDDSHQLTRYYPDHPCHSYCLDHPRHPHSLDHPRHHSLTPTLTLANCPSDPKTGPLPGLVDHSFPHIMSVRFQLMQQLLGDEELVQRVPTHPFCEVKAITFTINSVQVGIAERTTTFTYTCDTVFDGNWQVSIHKTSGTDG</sequence>
<accession>A0A8J9YVF3</accession>
<reference evidence="1" key="1">
    <citation type="submission" date="2022-01" db="EMBL/GenBank/DDBJ databases">
        <authorList>
            <person name="Braso-Vives M."/>
        </authorList>
    </citation>
    <scope>NUCLEOTIDE SEQUENCE</scope>
</reference>
<dbReference type="EMBL" id="OV696697">
    <property type="protein sequence ID" value="CAH1242410.1"/>
    <property type="molecule type" value="Genomic_DNA"/>
</dbReference>
<gene>
    <name evidence="1" type="primary">Hypp6673</name>
    <name evidence="1" type="ORF">BLAG_LOCUS5706</name>
</gene>
<name>A0A8J9YVF3_BRALA</name>